<comment type="caution">
    <text evidence="2">The sequence shown here is derived from an EMBL/GenBank/DDBJ whole genome shotgun (WGS) entry which is preliminary data.</text>
</comment>
<keyword evidence="1" id="KW-0472">Membrane</keyword>
<evidence type="ECO:0000313" key="2">
    <source>
        <dbReference type="EMBL" id="KAK2565351.1"/>
    </source>
</evidence>
<sequence>MKRNMGIPQCQINCVQKVLISAANIITLSPKFHHITPVLLQLHWLPINFLIQFKLIIINFLRRFLFHFLSSFLK</sequence>
<reference evidence="2" key="1">
    <citation type="journal article" date="2023" name="G3 (Bethesda)">
        <title>Whole genome assembly and annotation of the endangered Caribbean coral Acropora cervicornis.</title>
        <authorList>
            <person name="Selwyn J.D."/>
            <person name="Vollmer S.V."/>
        </authorList>
    </citation>
    <scope>NUCLEOTIDE SEQUENCE</scope>
    <source>
        <strain evidence="2">K2</strain>
    </source>
</reference>
<keyword evidence="1" id="KW-0812">Transmembrane</keyword>
<evidence type="ECO:0000256" key="1">
    <source>
        <dbReference type="SAM" id="Phobius"/>
    </source>
</evidence>
<dbReference type="EMBL" id="JARQWQ010000020">
    <property type="protein sequence ID" value="KAK2565351.1"/>
    <property type="molecule type" value="Genomic_DNA"/>
</dbReference>
<accession>A0AAD9V8M6</accession>
<dbReference type="AlphaFoldDB" id="A0AAD9V8M6"/>
<feature type="transmembrane region" description="Helical" evidence="1">
    <location>
        <begin position="42"/>
        <end position="61"/>
    </location>
</feature>
<proteinExistence type="predicted"/>
<gene>
    <name evidence="2" type="ORF">P5673_011321</name>
</gene>
<evidence type="ECO:0000313" key="3">
    <source>
        <dbReference type="Proteomes" id="UP001249851"/>
    </source>
</evidence>
<organism evidence="2 3">
    <name type="scientific">Acropora cervicornis</name>
    <name type="common">Staghorn coral</name>
    <dbReference type="NCBI Taxonomy" id="6130"/>
    <lineage>
        <taxon>Eukaryota</taxon>
        <taxon>Metazoa</taxon>
        <taxon>Cnidaria</taxon>
        <taxon>Anthozoa</taxon>
        <taxon>Hexacorallia</taxon>
        <taxon>Scleractinia</taxon>
        <taxon>Astrocoeniina</taxon>
        <taxon>Acroporidae</taxon>
        <taxon>Acropora</taxon>
    </lineage>
</organism>
<dbReference type="Proteomes" id="UP001249851">
    <property type="component" value="Unassembled WGS sequence"/>
</dbReference>
<name>A0AAD9V8M6_ACRCE</name>
<protein>
    <submittedName>
        <fullName evidence="2">Uncharacterized protein</fullName>
    </submittedName>
</protein>
<keyword evidence="3" id="KW-1185">Reference proteome</keyword>
<keyword evidence="1" id="KW-1133">Transmembrane helix</keyword>
<reference evidence="2" key="2">
    <citation type="journal article" date="2023" name="Science">
        <title>Genomic signatures of disease resistance in endangered staghorn corals.</title>
        <authorList>
            <person name="Vollmer S.V."/>
            <person name="Selwyn J.D."/>
            <person name="Despard B.A."/>
            <person name="Roesel C.L."/>
        </authorList>
    </citation>
    <scope>NUCLEOTIDE SEQUENCE</scope>
    <source>
        <strain evidence="2">K2</strain>
    </source>
</reference>